<name>A0AA39HQN8_9BILA</name>
<organism evidence="2 3">
    <name type="scientific">Steinernema hermaphroditum</name>
    <dbReference type="NCBI Taxonomy" id="289476"/>
    <lineage>
        <taxon>Eukaryota</taxon>
        <taxon>Metazoa</taxon>
        <taxon>Ecdysozoa</taxon>
        <taxon>Nematoda</taxon>
        <taxon>Chromadorea</taxon>
        <taxon>Rhabditida</taxon>
        <taxon>Tylenchina</taxon>
        <taxon>Panagrolaimomorpha</taxon>
        <taxon>Strongyloidoidea</taxon>
        <taxon>Steinernematidae</taxon>
        <taxon>Steinernema</taxon>
    </lineage>
</organism>
<gene>
    <name evidence="2" type="ORF">QR680_004608</name>
</gene>
<keyword evidence="1" id="KW-0472">Membrane</keyword>
<keyword evidence="1" id="KW-1133">Transmembrane helix</keyword>
<proteinExistence type="predicted"/>
<evidence type="ECO:0000313" key="3">
    <source>
        <dbReference type="Proteomes" id="UP001175271"/>
    </source>
</evidence>
<evidence type="ECO:0000313" key="2">
    <source>
        <dbReference type="EMBL" id="KAK0409541.1"/>
    </source>
</evidence>
<dbReference type="Proteomes" id="UP001175271">
    <property type="component" value="Unassembled WGS sequence"/>
</dbReference>
<reference evidence="2" key="1">
    <citation type="submission" date="2023-06" db="EMBL/GenBank/DDBJ databases">
        <title>Genomic analysis of the entomopathogenic nematode Steinernema hermaphroditum.</title>
        <authorList>
            <person name="Schwarz E.M."/>
            <person name="Heppert J.K."/>
            <person name="Baniya A."/>
            <person name="Schwartz H.T."/>
            <person name="Tan C.-H."/>
            <person name="Antoshechkin I."/>
            <person name="Sternberg P.W."/>
            <person name="Goodrich-Blair H."/>
            <person name="Dillman A.R."/>
        </authorList>
    </citation>
    <scope>NUCLEOTIDE SEQUENCE</scope>
    <source>
        <strain evidence="2">PS9179</strain>
        <tissue evidence="2">Whole animal</tissue>
    </source>
</reference>
<keyword evidence="3" id="KW-1185">Reference proteome</keyword>
<feature type="transmembrane region" description="Helical" evidence="1">
    <location>
        <begin position="189"/>
        <end position="208"/>
    </location>
</feature>
<dbReference type="EMBL" id="JAUCMV010000003">
    <property type="protein sequence ID" value="KAK0409541.1"/>
    <property type="molecule type" value="Genomic_DNA"/>
</dbReference>
<evidence type="ECO:0000256" key="1">
    <source>
        <dbReference type="SAM" id="Phobius"/>
    </source>
</evidence>
<comment type="caution">
    <text evidence="2">The sequence shown here is derived from an EMBL/GenBank/DDBJ whole genome shotgun (WGS) entry which is preliminary data.</text>
</comment>
<accession>A0AA39HQN8</accession>
<protein>
    <submittedName>
        <fullName evidence="2">Uncharacterized protein</fullName>
    </submittedName>
</protein>
<keyword evidence="1" id="KW-0812">Transmembrane</keyword>
<sequence length="209" mass="23189">MGLFFAVHYVTRRSMVDRSFWIRKLVHTPPRLRLSSLVSFVCHVCLTGPTSSLTGSSHFHPGSFYRAVRPALQSTSPMQVVVLLLLIICLPSALGVECKIGEDGMFVSVTCPGDFCATIQETQRKCGCMDESVIEQLEKRGHQSNVDISIFRAQWEQVGWSRICICDKAGRHRVDRKIIDCCDSDNCNFSISSSIGVVVMLAVVAVSLF</sequence>
<dbReference type="AlphaFoldDB" id="A0AA39HQN8"/>